<dbReference type="AlphaFoldDB" id="A0A2T7CSS8"/>
<feature type="compositionally biased region" description="Basic residues" evidence="1">
    <location>
        <begin position="47"/>
        <end position="57"/>
    </location>
</feature>
<protein>
    <submittedName>
        <fullName evidence="2">Uncharacterized protein</fullName>
    </submittedName>
</protein>
<reference evidence="2 3" key="1">
    <citation type="submission" date="2018-04" db="EMBL/GenBank/DDBJ databases">
        <title>WGS assembly of Panicum hallii var. hallii HAL2.</title>
        <authorList>
            <person name="Lovell J."/>
            <person name="Jenkins J."/>
            <person name="Lowry D."/>
            <person name="Mamidi S."/>
            <person name="Sreedasyam A."/>
            <person name="Weng X."/>
            <person name="Barry K."/>
            <person name="Bonette J."/>
            <person name="Campitelli B."/>
            <person name="Daum C."/>
            <person name="Gordon S."/>
            <person name="Gould B."/>
            <person name="Lipzen A."/>
            <person name="MacQueen A."/>
            <person name="Palacio-Mejia J."/>
            <person name="Plott C."/>
            <person name="Shakirov E."/>
            <person name="Shu S."/>
            <person name="Yoshinaga Y."/>
            <person name="Zane M."/>
            <person name="Rokhsar D."/>
            <person name="Grimwood J."/>
            <person name="Schmutz J."/>
            <person name="Juenger T."/>
        </authorList>
    </citation>
    <scope>NUCLEOTIDE SEQUENCE [LARGE SCALE GENOMIC DNA]</scope>
    <source>
        <strain evidence="3">cv. HAL2</strain>
    </source>
</reference>
<dbReference type="Gramene" id="PUZ46396">
    <property type="protein sequence ID" value="PUZ46396"/>
    <property type="gene ID" value="GQ55_7G072600"/>
</dbReference>
<dbReference type="EMBL" id="CM009755">
    <property type="protein sequence ID" value="PUZ46396.1"/>
    <property type="molecule type" value="Genomic_DNA"/>
</dbReference>
<dbReference type="Proteomes" id="UP000244336">
    <property type="component" value="Chromosome 7"/>
</dbReference>
<sequence length="160" mass="17777">MTRPPPVLCFGIRIHHEQERTAPTCLSTLLPALRSAVARHSCPPGPRRSRRPLRSSRPHLAVPPPRSSRPLPAVRIPQSCCCHAVQPSPSSCSTVPRTLLNPRPRSNPRSTYHAVIVEKERVDVSMFVSIDGDWFLPPSTLLMSHDPDRDQAGFILDCTI</sequence>
<evidence type="ECO:0000256" key="1">
    <source>
        <dbReference type="SAM" id="MobiDB-lite"/>
    </source>
</evidence>
<name>A0A2T7CSS8_9POAL</name>
<proteinExistence type="predicted"/>
<keyword evidence="3" id="KW-1185">Reference proteome</keyword>
<accession>A0A2T7CSS8</accession>
<evidence type="ECO:0000313" key="3">
    <source>
        <dbReference type="Proteomes" id="UP000244336"/>
    </source>
</evidence>
<gene>
    <name evidence="2" type="ORF">GQ55_7G072600</name>
</gene>
<organism evidence="2 3">
    <name type="scientific">Panicum hallii var. hallii</name>
    <dbReference type="NCBI Taxonomy" id="1504633"/>
    <lineage>
        <taxon>Eukaryota</taxon>
        <taxon>Viridiplantae</taxon>
        <taxon>Streptophyta</taxon>
        <taxon>Embryophyta</taxon>
        <taxon>Tracheophyta</taxon>
        <taxon>Spermatophyta</taxon>
        <taxon>Magnoliopsida</taxon>
        <taxon>Liliopsida</taxon>
        <taxon>Poales</taxon>
        <taxon>Poaceae</taxon>
        <taxon>PACMAD clade</taxon>
        <taxon>Panicoideae</taxon>
        <taxon>Panicodae</taxon>
        <taxon>Paniceae</taxon>
        <taxon>Panicinae</taxon>
        <taxon>Panicum</taxon>
        <taxon>Panicum sect. Panicum</taxon>
    </lineage>
</organism>
<evidence type="ECO:0000313" key="2">
    <source>
        <dbReference type="EMBL" id="PUZ46396.1"/>
    </source>
</evidence>
<feature type="region of interest" description="Disordered" evidence="1">
    <location>
        <begin position="38"/>
        <end position="71"/>
    </location>
</feature>